<dbReference type="VEuPathDB" id="FungiDB:VP01_1262g8"/>
<dbReference type="AlphaFoldDB" id="A0A0L6VP71"/>
<feature type="chain" id="PRO_5005568679" evidence="1">
    <location>
        <begin position="20"/>
        <end position="37"/>
    </location>
</feature>
<protein>
    <submittedName>
        <fullName evidence="2">Putative signal peptide protein</fullName>
    </submittedName>
</protein>
<reference evidence="2 3" key="1">
    <citation type="submission" date="2015-08" db="EMBL/GenBank/DDBJ databases">
        <title>Next Generation Sequencing and Analysis of the Genome of Puccinia sorghi L Schw, the Causal Agent of Maize Common Rust.</title>
        <authorList>
            <person name="Rochi L."/>
            <person name="Burguener G."/>
            <person name="Darino M."/>
            <person name="Turjanski A."/>
            <person name="Kreff E."/>
            <person name="Dieguez M.J."/>
            <person name="Sacco F."/>
        </authorList>
    </citation>
    <scope>NUCLEOTIDE SEQUENCE [LARGE SCALE GENOMIC DNA]</scope>
    <source>
        <strain evidence="2 3">RO10H11247</strain>
    </source>
</reference>
<organism evidence="2 3">
    <name type="scientific">Puccinia sorghi</name>
    <dbReference type="NCBI Taxonomy" id="27349"/>
    <lineage>
        <taxon>Eukaryota</taxon>
        <taxon>Fungi</taxon>
        <taxon>Dikarya</taxon>
        <taxon>Basidiomycota</taxon>
        <taxon>Pucciniomycotina</taxon>
        <taxon>Pucciniomycetes</taxon>
        <taxon>Pucciniales</taxon>
        <taxon>Pucciniaceae</taxon>
        <taxon>Puccinia</taxon>
    </lineage>
</organism>
<comment type="caution">
    <text evidence="2">The sequence shown here is derived from an EMBL/GenBank/DDBJ whole genome shotgun (WGS) entry which is preliminary data.</text>
</comment>
<evidence type="ECO:0000313" key="2">
    <source>
        <dbReference type="EMBL" id="KNZ62506.1"/>
    </source>
</evidence>
<gene>
    <name evidence="2" type="ORF">VP01_1262g8</name>
</gene>
<feature type="signal peptide" evidence="1">
    <location>
        <begin position="1"/>
        <end position="19"/>
    </location>
</feature>
<keyword evidence="3" id="KW-1185">Reference proteome</keyword>
<keyword evidence="1" id="KW-0732">Signal</keyword>
<proteinExistence type="predicted"/>
<dbReference type="Proteomes" id="UP000037035">
    <property type="component" value="Unassembled WGS sequence"/>
</dbReference>
<dbReference type="EMBL" id="LAVV01002921">
    <property type="protein sequence ID" value="KNZ62506.1"/>
    <property type="molecule type" value="Genomic_DNA"/>
</dbReference>
<evidence type="ECO:0000313" key="3">
    <source>
        <dbReference type="Proteomes" id="UP000037035"/>
    </source>
</evidence>
<name>A0A0L6VP71_9BASI</name>
<sequence>MLHVNCMQLIMFFLQCGVQVPGVRGPGHRGNIPACRL</sequence>
<accession>A0A0L6VP71</accession>
<evidence type="ECO:0000256" key="1">
    <source>
        <dbReference type="SAM" id="SignalP"/>
    </source>
</evidence>